<keyword evidence="2" id="KW-1185">Reference proteome</keyword>
<dbReference type="EMBL" id="JAFLQZ010000002">
    <property type="protein sequence ID" value="MBO0357109.1"/>
    <property type="molecule type" value="Genomic_DNA"/>
</dbReference>
<evidence type="ECO:0000313" key="2">
    <source>
        <dbReference type="Proteomes" id="UP000664144"/>
    </source>
</evidence>
<accession>A0A939ETY8</accession>
<dbReference type="Gene3D" id="3.40.50.1820">
    <property type="entry name" value="alpha/beta hydrolase"/>
    <property type="match status" value="1"/>
</dbReference>
<proteinExistence type="predicted"/>
<evidence type="ECO:0000313" key="1">
    <source>
        <dbReference type="EMBL" id="MBO0357109.1"/>
    </source>
</evidence>
<dbReference type="SUPFAM" id="SSF53474">
    <property type="entry name" value="alpha/beta-Hydrolases"/>
    <property type="match status" value="1"/>
</dbReference>
<dbReference type="InterPro" id="IPR029058">
    <property type="entry name" value="AB_hydrolase_fold"/>
</dbReference>
<protein>
    <submittedName>
        <fullName evidence="1">Uncharacterized protein</fullName>
    </submittedName>
</protein>
<dbReference type="AlphaFoldDB" id="A0A939ETY8"/>
<dbReference type="Proteomes" id="UP000664144">
    <property type="component" value="Unassembled WGS sequence"/>
</dbReference>
<name>A0A939ETY8_9BACT</name>
<reference evidence="1" key="1">
    <citation type="submission" date="2021-03" db="EMBL/GenBank/DDBJ databases">
        <authorList>
            <person name="Kim M.K."/>
        </authorList>
    </citation>
    <scope>NUCLEOTIDE SEQUENCE</scope>
    <source>
        <strain evidence="1">BT186</strain>
    </source>
</reference>
<dbReference type="RefSeq" id="WP_206981512.1">
    <property type="nucleotide sequence ID" value="NZ_JAFLQZ010000002.1"/>
</dbReference>
<gene>
    <name evidence="1" type="ORF">J0X19_04055</name>
</gene>
<sequence>MPYSVVCVRNTNPVWMSLWCRRAAWWPACAWLLTACALDAEKKVPAALPTGHYEGQVSYQGTELRTILDLREARPGQLEADVHFPDVPDLDFSAANLIYTEPQLRFDEGLPTGGIDITAVQEGDFLRGVFTLDSVRADFVWVRRGQPEARAYQQKQLAAQPRLGAPALTLLVPNDTISQHSAVALFTDATHQGTATARAVQLTDQGFVTTVVTVAPTAFPDSATLRTAAAVLLALRRAPTTDTTRIGLWVSGSIAAAVAPAATLPKPAAAFVVLENVPIASSEEAKPFQVLARQRIPVLALYAAADTSFSMATSTTRLRTALGVRRSTLRTFPKADANFRVPGSLNSDGKWTWPQPASGYVEAIRQWRK</sequence>
<organism evidence="1 2">
    <name type="scientific">Hymenobacter telluris</name>
    <dbReference type="NCBI Taxonomy" id="2816474"/>
    <lineage>
        <taxon>Bacteria</taxon>
        <taxon>Pseudomonadati</taxon>
        <taxon>Bacteroidota</taxon>
        <taxon>Cytophagia</taxon>
        <taxon>Cytophagales</taxon>
        <taxon>Hymenobacteraceae</taxon>
        <taxon>Hymenobacter</taxon>
    </lineage>
</organism>
<comment type="caution">
    <text evidence="1">The sequence shown here is derived from an EMBL/GenBank/DDBJ whole genome shotgun (WGS) entry which is preliminary data.</text>
</comment>